<dbReference type="Gene3D" id="1.10.510.10">
    <property type="entry name" value="Transferase(Phosphotransferase) domain 1"/>
    <property type="match status" value="1"/>
</dbReference>
<feature type="domain" description="Protein kinase" evidence="3">
    <location>
        <begin position="307"/>
        <end position="575"/>
    </location>
</feature>
<dbReference type="Pfam" id="PF07714">
    <property type="entry name" value="PK_Tyr_Ser-Thr"/>
    <property type="match status" value="1"/>
</dbReference>
<keyword evidence="2" id="KW-1133">Transmembrane helix</keyword>
<dbReference type="EMBL" id="CAADRA010000065">
    <property type="protein sequence ID" value="VFT78194.1"/>
    <property type="molecule type" value="Genomic_DNA"/>
</dbReference>
<dbReference type="InterPro" id="IPR000719">
    <property type="entry name" value="Prot_kinase_dom"/>
</dbReference>
<dbReference type="InterPro" id="IPR011009">
    <property type="entry name" value="Kinase-like_dom_sf"/>
</dbReference>
<dbReference type="GO" id="GO:0005524">
    <property type="term" value="F:ATP binding"/>
    <property type="evidence" value="ECO:0007669"/>
    <property type="project" value="InterPro"/>
</dbReference>
<evidence type="ECO:0000313" key="5">
    <source>
        <dbReference type="EMBL" id="VFT78194.1"/>
    </source>
</evidence>
<gene>
    <name evidence="5" type="primary">Aste57867_972</name>
    <name evidence="4" type="ORF">As57867_000971</name>
    <name evidence="5" type="ORF">ASTE57867_972</name>
</gene>
<feature type="region of interest" description="Disordered" evidence="1">
    <location>
        <begin position="119"/>
        <end position="178"/>
    </location>
</feature>
<dbReference type="SUPFAM" id="SSF56112">
    <property type="entry name" value="Protein kinase-like (PK-like)"/>
    <property type="match status" value="1"/>
</dbReference>
<evidence type="ECO:0000256" key="2">
    <source>
        <dbReference type="SAM" id="Phobius"/>
    </source>
</evidence>
<keyword evidence="6" id="KW-1185">Reference proteome</keyword>
<proteinExistence type="predicted"/>
<organism evidence="5 6">
    <name type="scientific">Aphanomyces stellatus</name>
    <dbReference type="NCBI Taxonomy" id="120398"/>
    <lineage>
        <taxon>Eukaryota</taxon>
        <taxon>Sar</taxon>
        <taxon>Stramenopiles</taxon>
        <taxon>Oomycota</taxon>
        <taxon>Saprolegniomycetes</taxon>
        <taxon>Saprolegniales</taxon>
        <taxon>Verrucalvaceae</taxon>
        <taxon>Aphanomyces</taxon>
    </lineage>
</organism>
<keyword evidence="2" id="KW-0812">Transmembrane</keyword>
<evidence type="ECO:0000256" key="1">
    <source>
        <dbReference type="SAM" id="MobiDB-lite"/>
    </source>
</evidence>
<dbReference type="Proteomes" id="UP000332933">
    <property type="component" value="Unassembled WGS sequence"/>
</dbReference>
<accession>A0A485K840</accession>
<dbReference type="EMBL" id="VJMH01000065">
    <property type="protein sequence ID" value="KAF0719528.1"/>
    <property type="molecule type" value="Genomic_DNA"/>
</dbReference>
<reference evidence="4" key="2">
    <citation type="submission" date="2019-06" db="EMBL/GenBank/DDBJ databases">
        <title>Genomics analysis of Aphanomyces spp. identifies a new class of oomycete effector associated with host adaptation.</title>
        <authorList>
            <person name="Gaulin E."/>
        </authorList>
    </citation>
    <scope>NUCLEOTIDE SEQUENCE</scope>
    <source>
        <strain evidence="4">CBS 578.67</strain>
    </source>
</reference>
<dbReference type="GO" id="GO:0004674">
    <property type="term" value="F:protein serine/threonine kinase activity"/>
    <property type="evidence" value="ECO:0007669"/>
    <property type="project" value="TreeGrafter"/>
</dbReference>
<sequence>MVSTAEKRRLHFRLPETHMRVYTSWLIGALALNAAAATEKDVCLPCNNSGLSVQTDAPCPKNDGVANIFRNQFAQLPKEVTSLTCCFQFPDGAKAPNSNTVYSVRDICNQEQLITFRNCSQPPTGTTAAPPANSSAANAGAASSSRQTTPSPPATQPIVGVQTPNGIPPPVDNNSSTAGGSNTGAIVAGVVGGLVAVGAAAFLLVRHHRRRRDLADGGHDDHDDASKLLDEVDAGYFISHQTPKNQPPISSNDEGELPLMDSATGLSVSSVDYMTTTSSPVKKGKRVLHHTVSTRDDLKALWLPLESLNVNPLKGGAADLKVTTYQGTKLALRCLHYTNATSTERQAFMDAILVVHGLLHPHLTRVEGVSLVNHKIDLAVATEFMPRGSLGAVLTSSADDLSSAQRLRMGLHVVQALQYLHARDIAYNGLHPDKVLVTADLDVKLNVLHLMTPIYHPRRLCPIQCGTGRTRYLAPECRQDVEEGGSGSAAADVYAAGVVLAQLVTGRWPFDTLTKAQGPVHAAVYLHRTPGAMPFDDDALMTLPTELQTLVRACWSVDPASRPSMDDLVAVLERLARDATTA</sequence>
<protein>
    <submittedName>
        <fullName evidence="5">Aste57867_972 protein</fullName>
    </submittedName>
</protein>
<dbReference type="PANTHER" id="PTHR44329">
    <property type="entry name" value="SERINE/THREONINE-PROTEIN KINASE TNNI3K-RELATED"/>
    <property type="match status" value="1"/>
</dbReference>
<dbReference type="PROSITE" id="PS50011">
    <property type="entry name" value="PROTEIN_KINASE_DOM"/>
    <property type="match status" value="1"/>
</dbReference>
<reference evidence="5 6" key="1">
    <citation type="submission" date="2019-03" db="EMBL/GenBank/DDBJ databases">
        <authorList>
            <person name="Gaulin E."/>
            <person name="Dumas B."/>
        </authorList>
    </citation>
    <scope>NUCLEOTIDE SEQUENCE [LARGE SCALE GENOMIC DNA]</scope>
    <source>
        <strain evidence="5">CBS 568.67</strain>
    </source>
</reference>
<evidence type="ECO:0000313" key="6">
    <source>
        <dbReference type="Proteomes" id="UP000332933"/>
    </source>
</evidence>
<evidence type="ECO:0000259" key="3">
    <source>
        <dbReference type="PROSITE" id="PS50011"/>
    </source>
</evidence>
<dbReference type="AlphaFoldDB" id="A0A485K840"/>
<name>A0A485K840_9STRA</name>
<feature type="compositionally biased region" description="Low complexity" evidence="1">
    <location>
        <begin position="122"/>
        <end position="145"/>
    </location>
</feature>
<keyword evidence="2" id="KW-0472">Membrane</keyword>
<dbReference type="InterPro" id="IPR051681">
    <property type="entry name" value="Ser/Thr_Kinases-Pseudokinases"/>
</dbReference>
<dbReference type="InterPro" id="IPR001245">
    <property type="entry name" value="Ser-Thr/Tyr_kinase_cat_dom"/>
</dbReference>
<evidence type="ECO:0000313" key="4">
    <source>
        <dbReference type="EMBL" id="KAF0719528.1"/>
    </source>
</evidence>
<feature type="transmembrane region" description="Helical" evidence="2">
    <location>
        <begin position="184"/>
        <end position="205"/>
    </location>
</feature>
<dbReference type="OrthoDB" id="4062651at2759"/>